<name>A0A8J3DNF3_9HYPH</name>
<organism evidence="9 10">
    <name type="scientific">Limoniibacter endophyticus</name>
    <dbReference type="NCBI Taxonomy" id="1565040"/>
    <lineage>
        <taxon>Bacteria</taxon>
        <taxon>Pseudomonadati</taxon>
        <taxon>Pseudomonadota</taxon>
        <taxon>Alphaproteobacteria</taxon>
        <taxon>Hyphomicrobiales</taxon>
        <taxon>Bartonellaceae</taxon>
        <taxon>Limoniibacter</taxon>
    </lineage>
</organism>
<dbReference type="InterPro" id="IPR006507">
    <property type="entry name" value="UPF0283"/>
</dbReference>
<dbReference type="GO" id="GO:0005886">
    <property type="term" value="C:plasma membrane"/>
    <property type="evidence" value="ECO:0007669"/>
    <property type="project" value="UniProtKB-SubCell"/>
</dbReference>
<evidence type="ECO:0000256" key="7">
    <source>
        <dbReference type="ARBA" id="ARBA00023136"/>
    </source>
</evidence>
<dbReference type="Proteomes" id="UP000641137">
    <property type="component" value="Unassembled WGS sequence"/>
</dbReference>
<evidence type="ECO:0000256" key="2">
    <source>
        <dbReference type="ARBA" id="ARBA00008255"/>
    </source>
</evidence>
<evidence type="ECO:0000256" key="5">
    <source>
        <dbReference type="ARBA" id="ARBA00022692"/>
    </source>
</evidence>
<dbReference type="NCBIfam" id="TIGR01620">
    <property type="entry name" value="hyp_HI0043"/>
    <property type="match status" value="1"/>
</dbReference>
<evidence type="ECO:0000256" key="6">
    <source>
        <dbReference type="ARBA" id="ARBA00022989"/>
    </source>
</evidence>
<reference evidence="9" key="2">
    <citation type="submission" date="2020-09" db="EMBL/GenBank/DDBJ databases">
        <authorList>
            <person name="Sun Q."/>
            <person name="Kim S."/>
        </authorList>
    </citation>
    <scope>NUCLEOTIDE SEQUENCE</scope>
    <source>
        <strain evidence="9">KCTC 42097</strain>
    </source>
</reference>
<evidence type="ECO:0000313" key="9">
    <source>
        <dbReference type="EMBL" id="GHC60505.1"/>
    </source>
</evidence>
<dbReference type="InterPro" id="IPR021147">
    <property type="entry name" value="DUF697"/>
</dbReference>
<accession>A0A8J3DNF3</accession>
<evidence type="ECO:0000256" key="4">
    <source>
        <dbReference type="ARBA" id="ARBA00022519"/>
    </source>
</evidence>
<evidence type="ECO:0000313" key="10">
    <source>
        <dbReference type="Proteomes" id="UP000641137"/>
    </source>
</evidence>
<comment type="caution">
    <text evidence="9">The sequence shown here is derived from an EMBL/GenBank/DDBJ whole genome shotgun (WGS) entry which is preliminary data.</text>
</comment>
<dbReference type="PANTHER" id="PTHR39342">
    <property type="entry name" value="UPF0283 MEMBRANE PROTEIN YCJF"/>
    <property type="match status" value="1"/>
</dbReference>
<dbReference type="Pfam" id="PF05128">
    <property type="entry name" value="DUF697"/>
    <property type="match status" value="1"/>
</dbReference>
<proteinExistence type="inferred from homology"/>
<feature type="transmembrane region" description="Helical" evidence="8">
    <location>
        <begin position="104"/>
        <end position="125"/>
    </location>
</feature>
<keyword evidence="4" id="KW-0997">Cell inner membrane</keyword>
<evidence type="ECO:0000256" key="3">
    <source>
        <dbReference type="ARBA" id="ARBA00022475"/>
    </source>
</evidence>
<keyword evidence="5 8" id="KW-0812">Transmembrane</keyword>
<keyword evidence="3" id="KW-1003">Cell membrane</keyword>
<protein>
    <submittedName>
        <fullName evidence="9">UPF0283 membrane protein</fullName>
    </submittedName>
</protein>
<reference evidence="9" key="1">
    <citation type="journal article" date="2014" name="Int. J. Syst. Evol. Microbiol.">
        <title>Complete genome sequence of Corynebacterium casei LMG S-19264T (=DSM 44701T), isolated from a smear-ripened cheese.</title>
        <authorList>
            <consortium name="US DOE Joint Genome Institute (JGI-PGF)"/>
            <person name="Walter F."/>
            <person name="Albersmeier A."/>
            <person name="Kalinowski J."/>
            <person name="Ruckert C."/>
        </authorList>
    </citation>
    <scope>NUCLEOTIDE SEQUENCE</scope>
    <source>
        <strain evidence="9">KCTC 42097</strain>
    </source>
</reference>
<sequence>MSEPRKPAAFKVEPKEAEKPAAGAVTRLPRAIDPGEAVAIEFAPDTAYEEDDQRREAPAAAALPGKKRSLAARFFFGATGILVSLAFATWLDGFIRNLFARSDWLGWLAATAAAVFLVSLLVIAFRELRAVARLASVADLQKLSIEAIDEKNDAKAEKATRQLLAFTAPIPETAAGRKTIGELDGEIIDGRQLLDLAEKQILSPLDRIANRMVLDSAKRVAVVTAVSPRALVDLGYVAYESLRLIRRIATLYGAKPSLLGIGRLLRAVVSHLAITGTIAIGDGIVQQVIGQGLAARLSARFGEGVVNGLMTARIGIAAIETVRPLPFNAIQRPRLKDFLSPLSVFASAKQREQDAKSSERLID</sequence>
<gene>
    <name evidence="9" type="ORF">GCM10010136_00580</name>
</gene>
<keyword evidence="6 8" id="KW-1133">Transmembrane helix</keyword>
<dbReference type="PANTHER" id="PTHR39342:SF1">
    <property type="entry name" value="UPF0283 MEMBRANE PROTEIN YCJF"/>
    <property type="match status" value="1"/>
</dbReference>
<dbReference type="AlphaFoldDB" id="A0A8J3DNF3"/>
<keyword evidence="7 8" id="KW-0472">Membrane</keyword>
<evidence type="ECO:0000256" key="1">
    <source>
        <dbReference type="ARBA" id="ARBA00004429"/>
    </source>
</evidence>
<comment type="subcellular location">
    <subcellularLocation>
        <location evidence="1">Cell inner membrane</location>
        <topology evidence="1">Multi-pass membrane protein</topology>
    </subcellularLocation>
</comment>
<evidence type="ECO:0000256" key="8">
    <source>
        <dbReference type="SAM" id="Phobius"/>
    </source>
</evidence>
<keyword evidence="10" id="KW-1185">Reference proteome</keyword>
<comment type="similarity">
    <text evidence="2">Belongs to the UPF0283 family.</text>
</comment>
<dbReference type="EMBL" id="BMZO01000001">
    <property type="protein sequence ID" value="GHC60505.1"/>
    <property type="molecule type" value="Genomic_DNA"/>
</dbReference>
<feature type="transmembrane region" description="Helical" evidence="8">
    <location>
        <begin position="74"/>
        <end position="92"/>
    </location>
</feature>
<dbReference type="RefSeq" id="WP_189486679.1">
    <property type="nucleotide sequence ID" value="NZ_BMZO01000001.1"/>
</dbReference>